<feature type="compositionally biased region" description="Basic and acidic residues" evidence="1">
    <location>
        <begin position="104"/>
        <end position="115"/>
    </location>
</feature>
<gene>
    <name evidence="3" type="ORF">GXN76_05890</name>
</gene>
<dbReference type="SUPFAM" id="SSF55797">
    <property type="entry name" value="PR-1-like"/>
    <property type="match status" value="1"/>
</dbReference>
<feature type="compositionally biased region" description="Basic and acidic residues" evidence="1">
    <location>
        <begin position="65"/>
        <end position="74"/>
    </location>
</feature>
<evidence type="ECO:0000259" key="2">
    <source>
        <dbReference type="Pfam" id="PF00188"/>
    </source>
</evidence>
<dbReference type="PANTHER" id="PTHR31157:SF1">
    <property type="entry name" value="SCP DOMAIN-CONTAINING PROTEIN"/>
    <property type="match status" value="1"/>
</dbReference>
<dbReference type="InterPro" id="IPR014044">
    <property type="entry name" value="CAP_dom"/>
</dbReference>
<dbReference type="Gene3D" id="3.40.33.10">
    <property type="entry name" value="CAP"/>
    <property type="match status" value="1"/>
</dbReference>
<dbReference type="Proteomes" id="UP000503088">
    <property type="component" value="Chromosome"/>
</dbReference>
<feature type="domain" description="SCP" evidence="2">
    <location>
        <begin position="126"/>
        <end position="242"/>
    </location>
</feature>
<dbReference type="EMBL" id="CP048104">
    <property type="protein sequence ID" value="QKG84050.1"/>
    <property type="molecule type" value="Genomic_DNA"/>
</dbReference>
<name>A0A7D4BJ25_9BACL</name>
<dbReference type="InterPro" id="IPR035940">
    <property type="entry name" value="CAP_sf"/>
</dbReference>
<dbReference type="InterPro" id="IPR014258">
    <property type="entry name" value="CAP_domain_YkwD-like"/>
</dbReference>
<dbReference type="PANTHER" id="PTHR31157">
    <property type="entry name" value="SCP DOMAIN-CONTAINING PROTEIN"/>
    <property type="match status" value="1"/>
</dbReference>
<accession>A0A7D4BJ25</accession>
<dbReference type="AlphaFoldDB" id="A0A7D4BJ25"/>
<reference evidence="3 4" key="1">
    <citation type="submission" date="2020-01" db="EMBL/GenBank/DDBJ databases">
        <authorList>
            <person name="Gulvik C.A."/>
            <person name="Batra D.G."/>
        </authorList>
    </citation>
    <scope>NUCLEOTIDE SEQUENCE [LARGE SCALE GENOMIC DNA]</scope>
    <source>
        <strain evidence="3 4">W9323</strain>
    </source>
</reference>
<evidence type="ECO:0000313" key="4">
    <source>
        <dbReference type="Proteomes" id="UP000503088"/>
    </source>
</evidence>
<sequence length="245" mass="27253">MLEVISLLKIGNKLIAIITILTLFVTGMILDTNEAQAADSNGHSLDQIISNYFLGIQFKWIEEKRTTPSPDKKTKQQVASDNPTEQDSESRPSNPPSSSPSDASEEKNSVPHHDDSALQSIEWEVVELVNQERAKHNLKPLRADDKLSVVARMKSKDMAEKNYFSHDSPTYGSPFDMMKKHGILFKSAAENIAAGQTTAQQVVTGWMNSQGHRENILNPNFDTIGVGYVKGGSHGHYWTQLFITQ</sequence>
<feature type="compositionally biased region" description="Polar residues" evidence="1">
    <location>
        <begin position="76"/>
        <end position="85"/>
    </location>
</feature>
<dbReference type="NCBIfam" id="TIGR02909">
    <property type="entry name" value="spore_YkwD"/>
    <property type="match status" value="1"/>
</dbReference>
<protein>
    <recommendedName>
        <fullName evidence="2">SCP domain-containing protein</fullName>
    </recommendedName>
</protein>
<evidence type="ECO:0000313" key="3">
    <source>
        <dbReference type="EMBL" id="QKG84050.1"/>
    </source>
</evidence>
<keyword evidence="4" id="KW-1185">Reference proteome</keyword>
<dbReference type="KEGG" id="kpul:GXN76_05890"/>
<dbReference type="CDD" id="cd05379">
    <property type="entry name" value="CAP_bacterial"/>
    <property type="match status" value="1"/>
</dbReference>
<dbReference type="Pfam" id="PF00188">
    <property type="entry name" value="CAP"/>
    <property type="match status" value="1"/>
</dbReference>
<organism evidence="3 4">
    <name type="scientific">Kroppenstedtia pulmonis</name>
    <dbReference type="NCBI Taxonomy" id="1380685"/>
    <lineage>
        <taxon>Bacteria</taxon>
        <taxon>Bacillati</taxon>
        <taxon>Bacillota</taxon>
        <taxon>Bacilli</taxon>
        <taxon>Bacillales</taxon>
        <taxon>Thermoactinomycetaceae</taxon>
        <taxon>Kroppenstedtia</taxon>
    </lineage>
</organism>
<proteinExistence type="predicted"/>
<feature type="region of interest" description="Disordered" evidence="1">
    <location>
        <begin position="65"/>
        <end position="115"/>
    </location>
</feature>
<evidence type="ECO:0000256" key="1">
    <source>
        <dbReference type="SAM" id="MobiDB-lite"/>
    </source>
</evidence>